<dbReference type="EMBL" id="JASBWT010000003">
    <property type="protein sequence ID" value="KAJ9106199.1"/>
    <property type="molecule type" value="Genomic_DNA"/>
</dbReference>
<protein>
    <submittedName>
        <fullName evidence="1">Uncharacterized protein</fullName>
    </submittedName>
</protein>
<accession>A0ACC2W4S3</accession>
<gene>
    <name evidence="1" type="ORF">QFC21_001343</name>
</gene>
<organism evidence="1 2">
    <name type="scientific">Naganishia friedmannii</name>
    <dbReference type="NCBI Taxonomy" id="89922"/>
    <lineage>
        <taxon>Eukaryota</taxon>
        <taxon>Fungi</taxon>
        <taxon>Dikarya</taxon>
        <taxon>Basidiomycota</taxon>
        <taxon>Agaricomycotina</taxon>
        <taxon>Tremellomycetes</taxon>
        <taxon>Filobasidiales</taxon>
        <taxon>Filobasidiaceae</taxon>
        <taxon>Naganishia</taxon>
    </lineage>
</organism>
<dbReference type="Proteomes" id="UP001227268">
    <property type="component" value="Unassembled WGS sequence"/>
</dbReference>
<name>A0ACC2W4S3_9TREE</name>
<evidence type="ECO:0000313" key="2">
    <source>
        <dbReference type="Proteomes" id="UP001227268"/>
    </source>
</evidence>
<sequence>MSALKPPMTPASMGSLPTPTPQVLPSPAKYPSGPASSLPSHVAGSPYPSTNASYDPMQRHRPEHAVAFVFDATYLTREIFFKVTAKGGSLEGIMRRLVENGKQSLRVQKTLMNASGDKAGLMASNLEGAQGKGKEKANQDEGFDPYKDFIIALPLLLGYFKSARELSPDNALDAPLSGIAIGFDGDLPPGMEEDCEWLNEFGISPAVGEEDLKRESPAVAPHSRHLEGSSQCLLEGTVAALELFDIQKTHPFVVPEISTPKPTKGSTPSPFPHGKQLPNGSSALTPQGRPSPLLSSFHMTPTKSRGAKDALSSEAEGQMVDTYLIIFTGKDPSYTGTFDSLRPRTLSKTNPPSATKTALKDPRSDVLTGLPSPSPSPEDKHSRPSIKSSFTDSSKSRPQMVTENKSQIYDGFGWNQVLEELGQRHIAFGCVIVPDNETSSDQPKDGILAKLFDAIKERPQGKKYREFLAETAWWGPKNGERAMFKGLNPARVVKSEIEMRITIDPEKNVNGKRPLAVAASPLEQDMANEAKRFKAEAVAAAAAARIGTPTGLPFASPVLPSVAGQAGPPNVSNVSAQQIAAIQAARAQALLQRQQAALQRNAVAASNGVLIGNNTPNGTATEQTRNISQLKQAALATAAPAAGAGGQGLSSSQGILHMQALQNELIRQQQAQLQVKQQQQLKQLPEATGANTSGVPQVNVRPAPGNPLVRPTVGRANTPVGLARPNGEIVIWKGKISTQPSRFQQDAKARDAAPSVAALISVKNGKAEDYLPTHWPSGYLTITGARKLDLIELQNMARKGICRFVEFRPFVEEGGDVAKNAGMVQQFANKLANSALTSPIPATLGPLPVNKPTEQAGQKPIPPQAPPKPINMHQPRPPPIMANPQQILQQQQQQPQAQMLQPPAQIMPPQLPTSMAPPTGEPNLNDLTPEQIQMLMNQLQQMQGGGGNLMT</sequence>
<keyword evidence="2" id="KW-1185">Reference proteome</keyword>
<evidence type="ECO:0000313" key="1">
    <source>
        <dbReference type="EMBL" id="KAJ9106199.1"/>
    </source>
</evidence>
<proteinExistence type="predicted"/>
<comment type="caution">
    <text evidence="1">The sequence shown here is derived from an EMBL/GenBank/DDBJ whole genome shotgun (WGS) entry which is preliminary data.</text>
</comment>
<reference evidence="1" key="1">
    <citation type="submission" date="2023-04" db="EMBL/GenBank/DDBJ databases">
        <title>Draft Genome sequencing of Naganishia species isolated from polar environments using Oxford Nanopore Technology.</title>
        <authorList>
            <person name="Leo P."/>
            <person name="Venkateswaran K."/>
        </authorList>
    </citation>
    <scope>NUCLEOTIDE SEQUENCE</scope>
    <source>
        <strain evidence="1">MNA-CCFEE 5423</strain>
    </source>
</reference>